<dbReference type="EMBL" id="ML986599">
    <property type="protein sequence ID" value="KAF2266265.1"/>
    <property type="molecule type" value="Genomic_DNA"/>
</dbReference>
<gene>
    <name evidence="1" type="ORF">CC78DRAFT_578290</name>
</gene>
<name>A0A9P4N1M8_9PLEO</name>
<proteinExistence type="predicted"/>
<evidence type="ECO:0000313" key="1">
    <source>
        <dbReference type="EMBL" id="KAF2266265.1"/>
    </source>
</evidence>
<evidence type="ECO:0000313" key="2">
    <source>
        <dbReference type="Proteomes" id="UP000800093"/>
    </source>
</evidence>
<protein>
    <submittedName>
        <fullName evidence="1">Uncharacterized protein</fullName>
    </submittedName>
</protein>
<comment type="caution">
    <text evidence="1">The sequence shown here is derived from an EMBL/GenBank/DDBJ whole genome shotgun (WGS) entry which is preliminary data.</text>
</comment>
<accession>A0A9P4N1M8</accession>
<organism evidence="1 2">
    <name type="scientific">Lojkania enalia</name>
    <dbReference type="NCBI Taxonomy" id="147567"/>
    <lineage>
        <taxon>Eukaryota</taxon>
        <taxon>Fungi</taxon>
        <taxon>Dikarya</taxon>
        <taxon>Ascomycota</taxon>
        <taxon>Pezizomycotina</taxon>
        <taxon>Dothideomycetes</taxon>
        <taxon>Pleosporomycetidae</taxon>
        <taxon>Pleosporales</taxon>
        <taxon>Pleosporales incertae sedis</taxon>
        <taxon>Lojkania</taxon>
    </lineage>
</organism>
<keyword evidence="2" id="KW-1185">Reference proteome</keyword>
<sequence length="172" mass="19132">MERVSRRSSLGSAQRVQGLGAPATGSQIKWNFKKGGAGRLKQAIAPEQEDGVVANVDAAANPALDRMRRGFVPHSYHHARLWLINNSAHFGKNAIRKSTCNLALVTLLLWGDMYESPSRQLHHLHTRCRLTRISAARPTGRVHIRRRSNGAGLEWIKGRERGLRRSGSSLLM</sequence>
<reference evidence="2" key="1">
    <citation type="journal article" date="2020" name="Stud. Mycol.">
        <title>101 Dothideomycetes genomes: A test case for predicting lifestyles and emergence of pathogens.</title>
        <authorList>
            <person name="Haridas S."/>
            <person name="Albert R."/>
            <person name="Binder M."/>
            <person name="Bloem J."/>
            <person name="LaButti K."/>
            <person name="Salamov A."/>
            <person name="Andreopoulos B."/>
            <person name="Baker S."/>
            <person name="Barry K."/>
            <person name="Bills G."/>
            <person name="Bluhm B."/>
            <person name="Cannon C."/>
            <person name="Castanera R."/>
            <person name="Culley D."/>
            <person name="Daum C."/>
            <person name="Ezra D."/>
            <person name="Gonzalez J."/>
            <person name="Henrissat B."/>
            <person name="Kuo A."/>
            <person name="Liang C."/>
            <person name="Lipzen A."/>
            <person name="Lutzoni F."/>
            <person name="Magnuson J."/>
            <person name="Mondo S."/>
            <person name="Nolan M."/>
            <person name="Ohm R."/>
            <person name="Pangilinan J."/>
            <person name="Park H.-J."/>
            <person name="Ramirez L."/>
            <person name="Alfaro M."/>
            <person name="Sun H."/>
            <person name="Tritt A."/>
            <person name="Yoshinaga Y."/>
            <person name="Zwiers L.-H."/>
            <person name="Turgeon B."/>
            <person name="Goodwin S."/>
            <person name="Spatafora J."/>
            <person name="Crous P."/>
            <person name="Grigoriev I."/>
        </authorList>
    </citation>
    <scope>NUCLEOTIDE SEQUENCE [LARGE SCALE GENOMIC DNA]</scope>
    <source>
        <strain evidence="2">CBS 304.66</strain>
    </source>
</reference>
<dbReference type="AlphaFoldDB" id="A0A9P4N1M8"/>
<dbReference type="Proteomes" id="UP000800093">
    <property type="component" value="Unassembled WGS sequence"/>
</dbReference>